<gene>
    <name evidence="1" type="ORF">KSB_10630</name>
</gene>
<proteinExistence type="predicted"/>
<dbReference type="EMBL" id="BNJG01000001">
    <property type="protein sequence ID" value="GHO52588.1"/>
    <property type="molecule type" value="Genomic_DNA"/>
</dbReference>
<evidence type="ECO:0000313" key="1">
    <source>
        <dbReference type="EMBL" id="GHO52588.1"/>
    </source>
</evidence>
<evidence type="ECO:0000313" key="2">
    <source>
        <dbReference type="Proteomes" id="UP000654345"/>
    </source>
</evidence>
<comment type="caution">
    <text evidence="1">The sequence shown here is derived from an EMBL/GenBank/DDBJ whole genome shotgun (WGS) entry which is preliminary data.</text>
</comment>
<reference evidence="1 2" key="1">
    <citation type="journal article" date="2021" name="Int. J. Syst. Evol. Microbiol.">
        <title>Reticulibacter mediterranei gen. nov., sp. nov., within the new family Reticulibacteraceae fam. nov., and Ktedonospora formicarum gen. nov., sp. nov., Ktedonobacter robiniae sp. nov., Dictyobacter formicarum sp. nov. and Dictyobacter arantiisoli sp. nov., belonging to the class Ktedonobacteria.</title>
        <authorList>
            <person name="Yabe S."/>
            <person name="Zheng Y."/>
            <person name="Wang C.M."/>
            <person name="Sakai Y."/>
            <person name="Abe K."/>
            <person name="Yokota A."/>
            <person name="Donadio S."/>
            <person name="Cavaletti L."/>
            <person name="Monciardini P."/>
        </authorList>
    </citation>
    <scope>NUCLEOTIDE SEQUENCE [LARGE SCALE GENOMIC DNA]</scope>
    <source>
        <strain evidence="1 2">SOSP1-30</strain>
    </source>
</reference>
<organism evidence="1 2">
    <name type="scientific">Ktedonobacter robiniae</name>
    <dbReference type="NCBI Taxonomy" id="2778365"/>
    <lineage>
        <taxon>Bacteria</taxon>
        <taxon>Bacillati</taxon>
        <taxon>Chloroflexota</taxon>
        <taxon>Ktedonobacteria</taxon>
        <taxon>Ktedonobacterales</taxon>
        <taxon>Ktedonobacteraceae</taxon>
        <taxon>Ktedonobacter</taxon>
    </lineage>
</organism>
<protein>
    <submittedName>
        <fullName evidence="1">Uncharacterized protein</fullName>
    </submittedName>
</protein>
<dbReference type="Proteomes" id="UP000654345">
    <property type="component" value="Unassembled WGS sequence"/>
</dbReference>
<name>A0ABQ3UIQ0_9CHLR</name>
<sequence length="129" mass="14866">MTLTTWHMMRYDDAFSNVKGIDGTPLRNDCPNQFVSKNNGGRSLARDFEDVRTAQATAVYTYKKFVIINSWHWSLLNCNVIMGVVNNCFHIDSRLTGPFCERIASCQYITFTRLQVWRQINVQGIPVLL</sequence>
<keyword evidence="2" id="KW-1185">Reference proteome</keyword>
<accession>A0ABQ3UIQ0</accession>